<keyword evidence="2" id="KW-0862">Zinc</keyword>
<keyword evidence="1 3" id="KW-0479">Metal-binding</keyword>
<dbReference type="GO" id="GO:0008270">
    <property type="term" value="F:zinc ion binding"/>
    <property type="evidence" value="ECO:0007669"/>
    <property type="project" value="UniProtKB-KW"/>
</dbReference>
<evidence type="ECO:0000313" key="5">
    <source>
        <dbReference type="EMBL" id="KAK3910895.1"/>
    </source>
</evidence>
<dbReference type="InterPro" id="IPR001841">
    <property type="entry name" value="Znf_RING"/>
</dbReference>
<gene>
    <name evidence="5" type="ORF">KUF71_020600</name>
</gene>
<reference evidence="5" key="2">
    <citation type="journal article" date="2023" name="BMC Genomics">
        <title>Pest status, molecular evolution, and epigenetic factors derived from the genome assembly of Frankliniella fusca, a thysanopteran phytovirus vector.</title>
        <authorList>
            <person name="Catto M.A."/>
            <person name="Labadie P.E."/>
            <person name="Jacobson A.L."/>
            <person name="Kennedy G.G."/>
            <person name="Srinivasan R."/>
            <person name="Hunt B.G."/>
        </authorList>
    </citation>
    <scope>NUCLEOTIDE SEQUENCE</scope>
    <source>
        <strain evidence="5">PL_HMW_Pooled</strain>
    </source>
</reference>
<dbReference type="InterPro" id="IPR013083">
    <property type="entry name" value="Znf_RING/FYVE/PHD"/>
</dbReference>
<evidence type="ECO:0000313" key="6">
    <source>
        <dbReference type="Proteomes" id="UP001219518"/>
    </source>
</evidence>
<reference evidence="5" key="1">
    <citation type="submission" date="2021-07" db="EMBL/GenBank/DDBJ databases">
        <authorList>
            <person name="Catto M.A."/>
            <person name="Jacobson A."/>
            <person name="Kennedy G."/>
            <person name="Labadie P."/>
            <person name="Hunt B.G."/>
            <person name="Srinivasan R."/>
        </authorList>
    </citation>
    <scope>NUCLEOTIDE SEQUENCE</scope>
    <source>
        <strain evidence="5">PL_HMW_Pooled</strain>
        <tissue evidence="5">Head</tissue>
    </source>
</reference>
<name>A0AAE1L964_9NEOP</name>
<evidence type="ECO:0000256" key="2">
    <source>
        <dbReference type="ARBA" id="ARBA00022833"/>
    </source>
</evidence>
<organism evidence="5 6">
    <name type="scientific">Frankliniella fusca</name>
    <dbReference type="NCBI Taxonomy" id="407009"/>
    <lineage>
        <taxon>Eukaryota</taxon>
        <taxon>Metazoa</taxon>
        <taxon>Ecdysozoa</taxon>
        <taxon>Arthropoda</taxon>
        <taxon>Hexapoda</taxon>
        <taxon>Insecta</taxon>
        <taxon>Pterygota</taxon>
        <taxon>Neoptera</taxon>
        <taxon>Paraneoptera</taxon>
        <taxon>Thysanoptera</taxon>
        <taxon>Terebrantia</taxon>
        <taxon>Thripoidea</taxon>
        <taxon>Thripidae</taxon>
        <taxon>Frankliniella</taxon>
    </lineage>
</organism>
<dbReference type="PROSITE" id="PS50089">
    <property type="entry name" value="ZF_RING_2"/>
    <property type="match status" value="1"/>
</dbReference>
<dbReference type="SUPFAM" id="SSF57850">
    <property type="entry name" value="RING/U-box"/>
    <property type="match status" value="1"/>
</dbReference>
<dbReference type="Gene3D" id="3.30.40.10">
    <property type="entry name" value="Zinc/RING finger domain, C3HC4 (zinc finger)"/>
    <property type="match status" value="1"/>
</dbReference>
<sequence length="203" mass="21522">QAAGNGTCPGMGPRAVAVGCGINMVAALTPAATTVDVGADVGVVVVHAGGNDSCPSTRCPTADGCCSVDAGPQPQPPMEPTQAGPAAAAAAVAAQAGLYQQQMQRHQARNGFSTLPQPALAPWMMMPGDTTKKPSKVSFERHQDICALCCDEKLLMFYFDCKHYPFCDQCLREMSKTTQGRVLCPVCKVQVKDARQIYYLRKK</sequence>
<dbReference type="AlphaFoldDB" id="A0AAE1L964"/>
<keyword evidence="6" id="KW-1185">Reference proteome</keyword>
<dbReference type="SMART" id="SM00184">
    <property type="entry name" value="RING"/>
    <property type="match status" value="1"/>
</dbReference>
<protein>
    <submittedName>
        <fullName evidence="5">RING finger protein 145</fullName>
    </submittedName>
</protein>
<comment type="caution">
    <text evidence="5">The sequence shown here is derived from an EMBL/GenBank/DDBJ whole genome shotgun (WGS) entry which is preliminary data.</text>
</comment>
<feature type="domain" description="RING-type" evidence="4">
    <location>
        <begin position="146"/>
        <end position="188"/>
    </location>
</feature>
<proteinExistence type="predicted"/>
<dbReference type="EMBL" id="JAHWGI010000208">
    <property type="protein sequence ID" value="KAK3910895.1"/>
    <property type="molecule type" value="Genomic_DNA"/>
</dbReference>
<accession>A0AAE1L964</accession>
<keyword evidence="1 3" id="KW-0863">Zinc-finger</keyword>
<evidence type="ECO:0000256" key="1">
    <source>
        <dbReference type="ARBA" id="ARBA00022771"/>
    </source>
</evidence>
<feature type="non-terminal residue" evidence="5">
    <location>
        <position position="1"/>
    </location>
</feature>
<dbReference type="Proteomes" id="UP001219518">
    <property type="component" value="Unassembled WGS sequence"/>
</dbReference>
<evidence type="ECO:0000259" key="4">
    <source>
        <dbReference type="PROSITE" id="PS50089"/>
    </source>
</evidence>
<evidence type="ECO:0000256" key="3">
    <source>
        <dbReference type="PROSITE-ProRule" id="PRU00175"/>
    </source>
</evidence>